<organism evidence="2 3">
    <name type="scientific">Nakamurella endophytica</name>
    <dbReference type="NCBI Taxonomy" id="1748367"/>
    <lineage>
        <taxon>Bacteria</taxon>
        <taxon>Bacillati</taxon>
        <taxon>Actinomycetota</taxon>
        <taxon>Actinomycetes</taxon>
        <taxon>Nakamurellales</taxon>
        <taxon>Nakamurellaceae</taxon>
        <taxon>Nakamurella</taxon>
    </lineage>
</organism>
<name>A0A917T2A8_9ACTN</name>
<sequence length="366" mass="38292">MVEADPDVRYTLVGGLRVVDRAPGSVQIGTEPALRAVLADAPAESLRVLRELDGRAPLRTVVQQHGGRLDVWLPVVTRLLELGAVVPAADWVFPGLVADRHVDAERNSLVHRWGLATARRVLSGRQEARVAVRGDGDPFETTDTVDAVARLLERCGVGAVERGVQAADRRRAAAVVAAPVAGPPPGTGERLAGPGVPRRPPARGPRRGPGRRRPDVVVLVGAAAPPPWSAADLAAEGIPHLAVRLGLTSASVGPFVLPGRSSCLLCVARHRQDRDPQWTLVQARLRDQPVAAPAALAASVAAATAAEVLAVLDGLDVPTTVDGGLEWTVGAPGPRRRSWPAHPECTCRRTGAPVPDKSGARPAPVG</sequence>
<dbReference type="Proteomes" id="UP000655208">
    <property type="component" value="Unassembled WGS sequence"/>
</dbReference>
<feature type="region of interest" description="Disordered" evidence="1">
    <location>
        <begin position="179"/>
        <end position="213"/>
    </location>
</feature>
<feature type="compositionally biased region" description="Low complexity" evidence="1">
    <location>
        <begin position="187"/>
        <end position="196"/>
    </location>
</feature>
<evidence type="ECO:0000313" key="3">
    <source>
        <dbReference type="Proteomes" id="UP000655208"/>
    </source>
</evidence>
<reference evidence="2" key="1">
    <citation type="journal article" date="2014" name="Int. J. Syst. Evol. Microbiol.">
        <title>Complete genome sequence of Corynebacterium casei LMG S-19264T (=DSM 44701T), isolated from a smear-ripened cheese.</title>
        <authorList>
            <consortium name="US DOE Joint Genome Institute (JGI-PGF)"/>
            <person name="Walter F."/>
            <person name="Albersmeier A."/>
            <person name="Kalinowski J."/>
            <person name="Ruckert C."/>
        </authorList>
    </citation>
    <scope>NUCLEOTIDE SEQUENCE</scope>
    <source>
        <strain evidence="2">CGMCC 4.7308</strain>
    </source>
</reference>
<protein>
    <submittedName>
        <fullName evidence="2">Thiamin biosynthesis protein</fullName>
    </submittedName>
</protein>
<feature type="compositionally biased region" description="Basic residues" evidence="1">
    <location>
        <begin position="200"/>
        <end position="211"/>
    </location>
</feature>
<dbReference type="Gene3D" id="3.40.50.720">
    <property type="entry name" value="NAD(P)-binding Rossmann-like Domain"/>
    <property type="match status" value="1"/>
</dbReference>
<accession>A0A917T2A8</accession>
<dbReference type="EMBL" id="BMNA01000005">
    <property type="protein sequence ID" value="GGM07897.1"/>
    <property type="molecule type" value="Genomic_DNA"/>
</dbReference>
<reference evidence="2" key="2">
    <citation type="submission" date="2020-09" db="EMBL/GenBank/DDBJ databases">
        <authorList>
            <person name="Sun Q."/>
            <person name="Zhou Y."/>
        </authorList>
    </citation>
    <scope>NUCLEOTIDE SEQUENCE</scope>
    <source>
        <strain evidence="2">CGMCC 4.7308</strain>
    </source>
</reference>
<evidence type="ECO:0000313" key="2">
    <source>
        <dbReference type="EMBL" id="GGM07897.1"/>
    </source>
</evidence>
<dbReference type="AlphaFoldDB" id="A0A917T2A8"/>
<proteinExistence type="predicted"/>
<gene>
    <name evidence="2" type="ORF">GCM10011594_29860</name>
</gene>
<evidence type="ECO:0000256" key="1">
    <source>
        <dbReference type="SAM" id="MobiDB-lite"/>
    </source>
</evidence>
<keyword evidence="3" id="KW-1185">Reference proteome</keyword>
<comment type="caution">
    <text evidence="2">The sequence shown here is derived from an EMBL/GenBank/DDBJ whole genome shotgun (WGS) entry which is preliminary data.</text>
</comment>
<dbReference type="RefSeq" id="WP_188942830.1">
    <property type="nucleotide sequence ID" value="NZ_BMNA01000005.1"/>
</dbReference>
<feature type="region of interest" description="Disordered" evidence="1">
    <location>
        <begin position="332"/>
        <end position="366"/>
    </location>
</feature>